<comment type="subcellular location">
    <subcellularLocation>
        <location evidence="1">Membrane</location>
        <topology evidence="1">Multi-pass membrane protein</topology>
    </subcellularLocation>
</comment>
<keyword evidence="7 11" id="KW-0406">Ion transport</keyword>
<dbReference type="PANTHER" id="PTHR11690">
    <property type="entry name" value="AMILORIDE-SENSITIVE SODIUM CHANNEL-RELATED"/>
    <property type="match status" value="1"/>
</dbReference>
<keyword evidence="14" id="KW-1185">Reference proteome</keyword>
<evidence type="ECO:0000256" key="8">
    <source>
        <dbReference type="ARBA" id="ARBA00023136"/>
    </source>
</evidence>
<dbReference type="Pfam" id="PF00858">
    <property type="entry name" value="ASC"/>
    <property type="match status" value="1"/>
</dbReference>
<protein>
    <submittedName>
        <fullName evidence="12">Uncharacterized protein</fullName>
    </submittedName>
</protein>
<reference evidence="12" key="1">
    <citation type="submission" date="2021-02" db="EMBL/GenBank/DDBJ databases">
        <authorList>
            <person name="Nowell W R."/>
        </authorList>
    </citation>
    <scope>NUCLEOTIDE SEQUENCE</scope>
</reference>
<evidence type="ECO:0000313" key="13">
    <source>
        <dbReference type="EMBL" id="CAF4397610.1"/>
    </source>
</evidence>
<evidence type="ECO:0000313" key="14">
    <source>
        <dbReference type="Proteomes" id="UP000663829"/>
    </source>
</evidence>
<evidence type="ECO:0000256" key="6">
    <source>
        <dbReference type="ARBA" id="ARBA00023053"/>
    </source>
</evidence>
<dbReference type="Gene3D" id="2.60.470.10">
    <property type="entry name" value="Acid-sensing ion channels like domains"/>
    <property type="match status" value="1"/>
</dbReference>
<dbReference type="Proteomes" id="UP000663829">
    <property type="component" value="Unassembled WGS sequence"/>
</dbReference>
<evidence type="ECO:0000256" key="11">
    <source>
        <dbReference type="RuleBase" id="RU000679"/>
    </source>
</evidence>
<evidence type="ECO:0000256" key="9">
    <source>
        <dbReference type="ARBA" id="ARBA00023201"/>
    </source>
</evidence>
<keyword evidence="4 11" id="KW-0812">Transmembrane</keyword>
<evidence type="ECO:0000313" key="12">
    <source>
        <dbReference type="EMBL" id="CAF1537613.1"/>
    </source>
</evidence>
<keyword evidence="10 11" id="KW-0407">Ion channel</keyword>
<evidence type="ECO:0000256" key="7">
    <source>
        <dbReference type="ARBA" id="ARBA00023065"/>
    </source>
</evidence>
<evidence type="ECO:0000256" key="1">
    <source>
        <dbReference type="ARBA" id="ARBA00004141"/>
    </source>
</evidence>
<organism evidence="12 14">
    <name type="scientific">Didymodactylos carnosus</name>
    <dbReference type="NCBI Taxonomy" id="1234261"/>
    <lineage>
        <taxon>Eukaryota</taxon>
        <taxon>Metazoa</taxon>
        <taxon>Spiralia</taxon>
        <taxon>Gnathifera</taxon>
        <taxon>Rotifera</taxon>
        <taxon>Eurotatoria</taxon>
        <taxon>Bdelloidea</taxon>
        <taxon>Philodinida</taxon>
        <taxon>Philodinidae</taxon>
        <taxon>Didymodactylos</taxon>
    </lineage>
</organism>
<keyword evidence="2 11" id="KW-0813">Transport</keyword>
<proteinExistence type="inferred from homology"/>
<dbReference type="EMBL" id="CAJOBC010091093">
    <property type="protein sequence ID" value="CAF4397610.1"/>
    <property type="molecule type" value="Genomic_DNA"/>
</dbReference>
<dbReference type="InterPro" id="IPR001873">
    <property type="entry name" value="ENaC"/>
</dbReference>
<name>A0A815VUU9_9BILA</name>
<evidence type="ECO:0000256" key="4">
    <source>
        <dbReference type="ARBA" id="ARBA00022692"/>
    </source>
</evidence>
<keyword evidence="3 11" id="KW-0894">Sodium channel</keyword>
<accession>A0A815VUU9</accession>
<dbReference type="EMBL" id="CAJNOQ010025473">
    <property type="protein sequence ID" value="CAF1537613.1"/>
    <property type="molecule type" value="Genomic_DNA"/>
</dbReference>
<evidence type="ECO:0000256" key="3">
    <source>
        <dbReference type="ARBA" id="ARBA00022461"/>
    </source>
</evidence>
<sequence>MIYFIQNVIIQYRTNPTKVNVKMTYTIDPNNFPSFTFCNINPVRVDLFSKNLMANKFSSSLKHNNKSKQWMEIQLMNKIINQKSLLASCDGTIKRSSSKPLLENYYVQEQIDLAENLTTDQFQGALNEHLYRLLTFNNNETEINYNRIQTMYGFKLEDMLLKCTFNGRPCENHNTFRNLFHPEYGNCYTFDHKFSINNSIDNSYTLLLQLYLHQQYYSEHLDQKAAFRAFLHRKQEIPIMAQNSFYLAPNIYSKLVFSKRIIHHVNTRASPCRTQLTPEMSLTFRTNETNVYTQALCIKYCQQLYIHHHCQCIEPYAMMFLRSSTVNVKGTITSAKLCNLNETCLKNVKQNFSSNKCTECLPECETFQYNIQTSYAQYPNSKSYGKVLKSILEHFKDDNRFLLLQGKRKNCREIIQDNVVAVEITAGTYGTEILTETLMVSWTDLISSIGGQTGLWIG</sequence>
<dbReference type="PRINTS" id="PR01078">
    <property type="entry name" value="AMINACHANNEL"/>
</dbReference>
<dbReference type="GO" id="GO:0015280">
    <property type="term" value="F:ligand-gated sodium channel activity"/>
    <property type="evidence" value="ECO:0007669"/>
    <property type="project" value="TreeGrafter"/>
</dbReference>
<evidence type="ECO:0000256" key="2">
    <source>
        <dbReference type="ARBA" id="ARBA00022448"/>
    </source>
</evidence>
<dbReference type="Proteomes" id="UP000681722">
    <property type="component" value="Unassembled WGS sequence"/>
</dbReference>
<feature type="non-terminal residue" evidence="12">
    <location>
        <position position="1"/>
    </location>
</feature>
<dbReference type="OrthoDB" id="10051479at2759"/>
<dbReference type="GO" id="GO:0005886">
    <property type="term" value="C:plasma membrane"/>
    <property type="evidence" value="ECO:0007669"/>
    <property type="project" value="TreeGrafter"/>
</dbReference>
<comment type="caution">
    <text evidence="12">The sequence shown here is derived from an EMBL/GenBank/DDBJ whole genome shotgun (WGS) entry which is preliminary data.</text>
</comment>
<dbReference type="AlphaFoldDB" id="A0A815VUU9"/>
<comment type="similarity">
    <text evidence="11">Belongs to the amiloride-sensitive sodium channel (TC 1.A.6) family.</text>
</comment>
<keyword evidence="5" id="KW-1133">Transmembrane helix</keyword>
<evidence type="ECO:0000256" key="5">
    <source>
        <dbReference type="ARBA" id="ARBA00022989"/>
    </source>
</evidence>
<keyword evidence="6" id="KW-0915">Sodium</keyword>
<keyword evidence="8" id="KW-0472">Membrane</keyword>
<evidence type="ECO:0000256" key="10">
    <source>
        <dbReference type="ARBA" id="ARBA00023303"/>
    </source>
</evidence>
<gene>
    <name evidence="12" type="ORF">GPM918_LOCUS38432</name>
    <name evidence="13" type="ORF">SRO942_LOCUS39258</name>
</gene>
<keyword evidence="9 11" id="KW-0739">Sodium transport</keyword>